<evidence type="ECO:0000313" key="1">
    <source>
        <dbReference type="EMBL" id="MFJ2822019.1"/>
    </source>
</evidence>
<protein>
    <submittedName>
        <fullName evidence="1">Uncharacterized protein</fullName>
    </submittedName>
</protein>
<comment type="caution">
    <text evidence="1">The sequence shown here is derived from an EMBL/GenBank/DDBJ whole genome shotgun (WGS) entry which is preliminary data.</text>
</comment>
<reference evidence="1 2" key="1">
    <citation type="submission" date="2024-10" db="EMBL/GenBank/DDBJ databases">
        <title>The Natural Products Discovery Center: Release of the First 8490 Sequenced Strains for Exploring Actinobacteria Biosynthetic Diversity.</title>
        <authorList>
            <person name="Kalkreuter E."/>
            <person name="Kautsar S.A."/>
            <person name="Yang D."/>
            <person name="Bader C.D."/>
            <person name="Teijaro C.N."/>
            <person name="Fluegel L."/>
            <person name="Davis C.M."/>
            <person name="Simpson J.R."/>
            <person name="Lauterbach L."/>
            <person name="Steele A.D."/>
            <person name="Gui C."/>
            <person name="Meng S."/>
            <person name="Li G."/>
            <person name="Viehrig K."/>
            <person name="Ye F."/>
            <person name="Su P."/>
            <person name="Kiefer A.F."/>
            <person name="Nichols A."/>
            <person name="Cepeda A.J."/>
            <person name="Yan W."/>
            <person name="Fan B."/>
            <person name="Jiang Y."/>
            <person name="Adhikari A."/>
            <person name="Zheng C.-J."/>
            <person name="Schuster L."/>
            <person name="Cowan T.M."/>
            <person name="Smanski M.J."/>
            <person name="Chevrette M.G."/>
            <person name="De Carvalho L.P.S."/>
            <person name="Shen B."/>
        </authorList>
    </citation>
    <scope>NUCLEOTIDE SEQUENCE [LARGE SCALE GENOMIC DNA]</scope>
    <source>
        <strain evidence="1 2">NPDC087220</strain>
    </source>
</reference>
<dbReference type="RefSeq" id="WP_402380349.1">
    <property type="nucleotide sequence ID" value="NZ_JBIUYY010000005.1"/>
</dbReference>
<gene>
    <name evidence="1" type="ORF">ACIO7M_13015</name>
</gene>
<proteinExistence type="predicted"/>
<dbReference type="EMBL" id="JBIUYY010000005">
    <property type="protein sequence ID" value="MFJ2822019.1"/>
    <property type="molecule type" value="Genomic_DNA"/>
</dbReference>
<name>A0ABW8EFK2_STRT5</name>
<organism evidence="1 2">
    <name type="scientific">Streptomyces toxytricini</name>
    <name type="common">Actinomyces toxytricini</name>
    <dbReference type="NCBI Taxonomy" id="67369"/>
    <lineage>
        <taxon>Bacteria</taxon>
        <taxon>Bacillati</taxon>
        <taxon>Actinomycetota</taxon>
        <taxon>Actinomycetes</taxon>
        <taxon>Kitasatosporales</taxon>
        <taxon>Streptomycetaceae</taxon>
        <taxon>Streptomyces</taxon>
    </lineage>
</organism>
<sequence length="68" mass="7384">MTNRSSKPGDHHISVEFPAPGGLRLDEAHLFLTEVAPGQQARDTAQSLTRVDRPVTCRVTGVFRTASP</sequence>
<evidence type="ECO:0000313" key="2">
    <source>
        <dbReference type="Proteomes" id="UP001617351"/>
    </source>
</evidence>
<dbReference type="Proteomes" id="UP001617351">
    <property type="component" value="Unassembled WGS sequence"/>
</dbReference>
<keyword evidence="2" id="KW-1185">Reference proteome</keyword>
<accession>A0ABW8EFK2</accession>